<dbReference type="InterPro" id="IPR012590">
    <property type="entry name" value="POPLD_dom"/>
</dbReference>
<dbReference type="JaponicusDB" id="SJAG_04582">
    <property type="gene designation" value="pop100"/>
</dbReference>
<evidence type="ECO:0000256" key="2">
    <source>
        <dbReference type="ARBA" id="ARBA00022694"/>
    </source>
</evidence>
<keyword evidence="9" id="KW-1185">Reference proteome</keyword>
<dbReference type="GO" id="GO:0000447">
    <property type="term" value="P:endonucleolytic cleavage in ITS1 to separate SSU-rRNA from 5.8S rRNA and LSU-rRNA from tricistronic rRNA transcript (SSU-rRNA, 5.8S rRNA, LSU-rRNA)"/>
    <property type="evidence" value="ECO:0007669"/>
    <property type="project" value="EnsemblFungi"/>
</dbReference>
<dbReference type="GO" id="GO:0005655">
    <property type="term" value="C:nucleolar ribonuclease P complex"/>
    <property type="evidence" value="ECO:0000318"/>
    <property type="project" value="GO_Central"/>
</dbReference>
<dbReference type="Proteomes" id="UP000001744">
    <property type="component" value="Unassembled WGS sequence"/>
</dbReference>
<evidence type="ECO:0000259" key="6">
    <source>
        <dbReference type="Pfam" id="PF08170"/>
    </source>
</evidence>
<dbReference type="OrthoDB" id="442863at2759"/>
<evidence type="ECO:0000256" key="1">
    <source>
        <dbReference type="ARBA" id="ARBA00004123"/>
    </source>
</evidence>
<dbReference type="VEuPathDB" id="FungiDB:SJAG_04582"/>
<dbReference type="eggNOG" id="KOG3322">
    <property type="taxonomic scope" value="Eukaryota"/>
</dbReference>
<evidence type="ECO:0000256" key="3">
    <source>
        <dbReference type="ARBA" id="ARBA00023242"/>
    </source>
</evidence>
<evidence type="ECO:0000313" key="9">
    <source>
        <dbReference type="Proteomes" id="UP000001744"/>
    </source>
</evidence>
<reference evidence="7 9" key="1">
    <citation type="journal article" date="2011" name="Science">
        <title>Comparative functional genomics of the fission yeasts.</title>
        <authorList>
            <person name="Rhind N."/>
            <person name="Chen Z."/>
            <person name="Yassour M."/>
            <person name="Thompson D.A."/>
            <person name="Haas B.J."/>
            <person name="Habib N."/>
            <person name="Wapinski I."/>
            <person name="Roy S."/>
            <person name="Lin M.F."/>
            <person name="Heiman D.I."/>
            <person name="Young S.K."/>
            <person name="Furuya K."/>
            <person name="Guo Y."/>
            <person name="Pidoux A."/>
            <person name="Chen H.M."/>
            <person name="Robbertse B."/>
            <person name="Goldberg J.M."/>
            <person name="Aoki K."/>
            <person name="Bayne E.H."/>
            <person name="Berlin A.M."/>
            <person name="Desjardins C.A."/>
            <person name="Dobbs E."/>
            <person name="Dukaj L."/>
            <person name="Fan L."/>
            <person name="FitzGerald M.G."/>
            <person name="French C."/>
            <person name="Gujja S."/>
            <person name="Hansen K."/>
            <person name="Keifenheim D."/>
            <person name="Levin J.Z."/>
            <person name="Mosher R.A."/>
            <person name="Mueller C.A."/>
            <person name="Pfiffner J."/>
            <person name="Priest M."/>
            <person name="Russ C."/>
            <person name="Smialowska A."/>
            <person name="Swoboda P."/>
            <person name="Sykes S.M."/>
            <person name="Vaughn M."/>
            <person name="Vengrova S."/>
            <person name="Yoder R."/>
            <person name="Zeng Q."/>
            <person name="Allshire R."/>
            <person name="Baulcombe D."/>
            <person name="Birren B.W."/>
            <person name="Brown W."/>
            <person name="Ekwall K."/>
            <person name="Kellis M."/>
            <person name="Leatherwood J."/>
            <person name="Levin H."/>
            <person name="Margalit H."/>
            <person name="Martienssen R."/>
            <person name="Nieduszynski C.A."/>
            <person name="Spatafora J.W."/>
            <person name="Friedman N."/>
            <person name="Dalgaard J.Z."/>
            <person name="Baumann P."/>
            <person name="Niki H."/>
            <person name="Regev A."/>
            <person name="Nusbaum C."/>
        </authorList>
    </citation>
    <scope>NUCLEOTIDE SEQUENCE [LARGE SCALE GENOMIC DNA]</scope>
    <source>
        <strain evidence="9">yFS275 / FY16936</strain>
    </source>
</reference>
<feature type="region of interest" description="Disordered" evidence="4">
    <location>
        <begin position="1"/>
        <end position="20"/>
    </location>
</feature>
<protein>
    <submittedName>
        <fullName evidence="7">RNase P and RNase MRP subunit</fullName>
    </submittedName>
</protein>
<feature type="domain" description="Pop1 N-terminal" evidence="5">
    <location>
        <begin position="43"/>
        <end position="233"/>
    </location>
</feature>
<dbReference type="InterPro" id="IPR009723">
    <property type="entry name" value="Pop1_N"/>
</dbReference>
<organism evidence="7 9">
    <name type="scientific">Schizosaccharomyces japonicus (strain yFS275 / FY16936)</name>
    <name type="common">Fission yeast</name>
    <dbReference type="NCBI Taxonomy" id="402676"/>
    <lineage>
        <taxon>Eukaryota</taxon>
        <taxon>Fungi</taxon>
        <taxon>Dikarya</taxon>
        <taxon>Ascomycota</taxon>
        <taxon>Taphrinomycotina</taxon>
        <taxon>Schizosaccharomycetes</taxon>
        <taxon>Schizosaccharomycetales</taxon>
        <taxon>Schizosaccharomycetaceae</taxon>
        <taxon>Schizosaccharomyces</taxon>
    </lineage>
</organism>
<dbReference type="RefSeq" id="XP_002175674.1">
    <property type="nucleotide sequence ID" value="XM_002175638.1"/>
</dbReference>
<evidence type="ECO:0000259" key="5">
    <source>
        <dbReference type="Pfam" id="PF06978"/>
    </source>
</evidence>
<dbReference type="AlphaFoldDB" id="B6K777"/>
<dbReference type="GO" id="GO:0001682">
    <property type="term" value="P:tRNA 5'-leader removal"/>
    <property type="evidence" value="ECO:0007669"/>
    <property type="project" value="InterPro"/>
</dbReference>
<dbReference type="HOGENOM" id="CLU_007205_2_0_1"/>
<keyword evidence="3" id="KW-0539">Nucleus</keyword>
<dbReference type="SUPFAM" id="SSF103025">
    <property type="entry name" value="Folate-binding domain"/>
    <property type="match status" value="1"/>
</dbReference>
<name>B6K777_SCHJY</name>
<dbReference type="Pfam" id="PF08170">
    <property type="entry name" value="POPLD"/>
    <property type="match status" value="1"/>
</dbReference>
<dbReference type="PANTHER" id="PTHR22731">
    <property type="entry name" value="RIBONUCLEASES P/MRP PROTEIN SUBUNIT POP1"/>
    <property type="match status" value="1"/>
</dbReference>
<dbReference type="InterPro" id="IPR027266">
    <property type="entry name" value="TrmE/GcvT-like"/>
</dbReference>
<dbReference type="OMA" id="WNAKRSH"/>
<dbReference type="InterPro" id="IPR039182">
    <property type="entry name" value="Pop1"/>
</dbReference>
<evidence type="ECO:0000256" key="4">
    <source>
        <dbReference type="SAM" id="MobiDB-lite"/>
    </source>
</evidence>
<dbReference type="GO" id="GO:0008033">
    <property type="term" value="P:tRNA processing"/>
    <property type="evidence" value="ECO:0000318"/>
    <property type="project" value="GO_Central"/>
</dbReference>
<dbReference type="GO" id="GO:0000172">
    <property type="term" value="C:ribonuclease MRP complex"/>
    <property type="evidence" value="ECO:0000318"/>
    <property type="project" value="GO_Central"/>
</dbReference>
<sequence>MKRTGPMQQEKDRDHKRLKIRQSRSIHVQSDSLENGAIDVEKFLSARSFEIRAFQDAMKRSKDSSSQRAFQSLPRCLRRRAASHNVRRIPKALRQRALYEMSLQSSTTKAIEPSRLRFKRYVRRLQKRISAAGKSKQIVSAGTLQTKHTTEDSRIPSLPLVRLVKGQFAQRQLRKIWLPTHLWTSKRAHMVNKWGYAIPQRPTAKSYRPTHRAAFTEEAIAFDMSYEPIFAITAPLPVLIEKYKSIFGARWALYSSCSRICSGLIKNVETGRTICPCLTQWNKPSEAFVQRLPITEKNNVAQVVLRVHPAAFVECWDYLSGIAVKDSRIAMHDWRMQLGSIDVLGPRANQVLHDVLQTPIPSTESNVWTSIKKLSHNQLPIDCSLGFHVNASQTATSATSQNSLSQKPMLEYWDAKTLPSFQVFDVTEVNGIGARNPPAITPLMVARRREWNGLTIILPWTSIMYFWRKLMFRKGVRFGGLDNLHQIAFEKQIPFFPHDYPETEAGIKAQAVSREDAFSYWQRRPPAKRVNFLKLENGMKELGDPFACDWSVLDKNYPTLTPVRFHLVHVIITCSTRGSIHDLARVYKLPTKESLEEWKKHSLHYRNKLHEVEKFPASPEESNLVGYISTGNFNLRQGKPSGIGCVIDQFSGSSKRGYCLIRNCGTGVFRLAQWKRF</sequence>
<dbReference type="Pfam" id="PF06978">
    <property type="entry name" value="POP1_N"/>
    <property type="match status" value="1"/>
</dbReference>
<dbReference type="STRING" id="402676.B6K777"/>
<dbReference type="EMBL" id="KE651168">
    <property type="protein sequence ID" value="EEB09381.1"/>
    <property type="molecule type" value="Genomic_DNA"/>
</dbReference>
<accession>B6K777</accession>
<evidence type="ECO:0000313" key="7">
    <source>
        <dbReference type="EMBL" id="EEB09381.1"/>
    </source>
</evidence>
<keyword evidence="2" id="KW-0819">tRNA processing</keyword>
<comment type="subcellular location">
    <subcellularLocation>
        <location evidence="1">Nucleus</location>
    </subcellularLocation>
</comment>
<dbReference type="Gene3D" id="3.30.1360.120">
    <property type="entry name" value="Probable tRNA modification gtpase trme, domain 1"/>
    <property type="match status" value="1"/>
</dbReference>
<evidence type="ECO:0000313" key="8">
    <source>
        <dbReference type="JaponicusDB" id="SJAG_04582"/>
    </source>
</evidence>
<proteinExistence type="predicted"/>
<dbReference type="GO" id="GO:0000049">
    <property type="term" value="F:tRNA binding"/>
    <property type="evidence" value="ECO:0007669"/>
    <property type="project" value="EnsemblFungi"/>
</dbReference>
<dbReference type="GeneID" id="7051937"/>
<gene>
    <name evidence="8" type="primary">pop100</name>
    <name evidence="7" type="ORF">SJAG_04582</name>
</gene>
<dbReference type="PANTHER" id="PTHR22731:SF3">
    <property type="entry name" value="RIBONUCLEASES P_MRP PROTEIN SUBUNIT POP1"/>
    <property type="match status" value="1"/>
</dbReference>
<feature type="domain" description="POPLD" evidence="6">
    <location>
        <begin position="453"/>
        <end position="550"/>
    </location>
</feature>